<evidence type="ECO:0000259" key="2">
    <source>
        <dbReference type="Pfam" id="PF12770"/>
    </source>
</evidence>
<dbReference type="Pfam" id="PF12770">
    <property type="entry name" value="CHAT"/>
    <property type="match status" value="1"/>
</dbReference>
<feature type="compositionally biased region" description="Basic and acidic residues" evidence="1">
    <location>
        <begin position="733"/>
        <end position="748"/>
    </location>
</feature>
<dbReference type="Proteomes" id="UP000758701">
    <property type="component" value="Unassembled WGS sequence"/>
</dbReference>
<dbReference type="InterPro" id="IPR024983">
    <property type="entry name" value="CHAT_dom"/>
</dbReference>
<feature type="domain" description="CHAT" evidence="2">
    <location>
        <begin position="930"/>
        <end position="1076"/>
    </location>
</feature>
<dbReference type="SUPFAM" id="SSF48452">
    <property type="entry name" value="TPR-like"/>
    <property type="match status" value="1"/>
</dbReference>
<evidence type="ECO:0000313" key="4">
    <source>
        <dbReference type="Proteomes" id="UP000758701"/>
    </source>
</evidence>
<dbReference type="InterPro" id="IPR011990">
    <property type="entry name" value="TPR-like_helical_dom_sf"/>
</dbReference>
<organism evidence="3 4">
    <name type="scientific">Streptomyces olivaceus</name>
    <dbReference type="NCBI Taxonomy" id="47716"/>
    <lineage>
        <taxon>Bacteria</taxon>
        <taxon>Bacillati</taxon>
        <taxon>Actinomycetota</taxon>
        <taxon>Actinomycetes</taxon>
        <taxon>Kitasatosporales</taxon>
        <taxon>Streptomycetaceae</taxon>
        <taxon>Streptomyces</taxon>
    </lineage>
</organism>
<evidence type="ECO:0000256" key="1">
    <source>
        <dbReference type="SAM" id="MobiDB-lite"/>
    </source>
</evidence>
<feature type="region of interest" description="Disordered" evidence="1">
    <location>
        <begin position="688"/>
        <end position="907"/>
    </location>
</feature>
<keyword evidence="4" id="KW-1185">Reference proteome</keyword>
<reference evidence="3 4" key="1">
    <citation type="submission" date="2021-06" db="EMBL/GenBank/DDBJ databases">
        <title>Ecological speciation of a Streptomyces species isolated from different habitats and geographic origins.</title>
        <authorList>
            <person name="Wang J."/>
        </authorList>
    </citation>
    <scope>NUCLEOTIDE SEQUENCE [LARGE SCALE GENOMIC DNA]</scope>
    <source>
        <strain evidence="3 4">FXJ8.012</strain>
    </source>
</reference>
<evidence type="ECO:0000313" key="3">
    <source>
        <dbReference type="EMBL" id="MBZ6150678.1"/>
    </source>
</evidence>
<proteinExistence type="predicted"/>
<name>A0ABS7VZR3_STROV</name>
<dbReference type="InterPro" id="IPR019734">
    <property type="entry name" value="TPR_rpt"/>
</dbReference>
<feature type="compositionally biased region" description="Low complexity" evidence="1">
    <location>
        <begin position="822"/>
        <end position="833"/>
    </location>
</feature>
<dbReference type="EMBL" id="JAHSTP010000002">
    <property type="protein sequence ID" value="MBZ6150678.1"/>
    <property type="molecule type" value="Genomic_DNA"/>
</dbReference>
<feature type="compositionally biased region" description="Low complexity" evidence="1">
    <location>
        <begin position="797"/>
        <end position="806"/>
    </location>
</feature>
<feature type="compositionally biased region" description="Low complexity" evidence="1">
    <location>
        <begin position="872"/>
        <end position="891"/>
    </location>
</feature>
<protein>
    <submittedName>
        <fullName evidence="3">CHAT domain-containing protein</fullName>
    </submittedName>
</protein>
<dbReference type="Gene3D" id="1.25.40.10">
    <property type="entry name" value="Tetratricopeptide repeat domain"/>
    <property type="match status" value="2"/>
</dbReference>
<accession>A0ABS7VZR3</accession>
<dbReference type="SMART" id="SM00028">
    <property type="entry name" value="TPR"/>
    <property type="match status" value="5"/>
</dbReference>
<gene>
    <name evidence="3" type="ORF">KVH32_05775</name>
</gene>
<comment type="caution">
    <text evidence="3">The sequence shown here is derived from an EMBL/GenBank/DDBJ whole genome shotgun (WGS) entry which is preliminary data.</text>
</comment>
<feature type="compositionally biased region" description="Gly residues" evidence="1">
    <location>
        <begin position="772"/>
        <end position="796"/>
    </location>
</feature>
<sequence length="1083" mass="112297">MQTRTCGACWSSTNIPGVTAGNDSVLQLLPMVFAAPGEALSRAEELLAADPPPLHASVAHQVIGIWQRDFGDTRRALEHLRRARDLAARADSAEREADVLATLGVALVHSGRTREGLAAFERGVARGSGHTRARVLYRRAYVWWVLGRHGEALEDVRRAIPVLRQADDVIWTARALTLRATVHLALGSVERADADFTAAERLWDTTGQEHDKADAVESRGLAAFRSGDVPAALRLLDEAEERYAKLSTPTFMLTIRRCEVLMAAGLPTEALAEADGAVAALDGIGGQSTRKAELLLVAARAARLADEPQTALARAALAVRLFAGQRRGWYETHARLVLIEARVATGRASGRLVADAAAVAERLAAFGAPAAPEASLLAGRIALGLGWTADAERHLAVAARSRHNGPPLARMTGWAAQALRARAAGSTRGVLEACRRGLDVLDDHRMTLGASELRARATAQGAELAALAQRASLVSGGPRRLLMWSERWRATVLSAPPTRPPADPALLTGMTAFREIAARAEEARSGGGRPVPALEREQRRLEREIRSRTLHMRGEAPGDGDRFDVGRLLRRLGDEVRLVELAVLDGRVHVLLCGQGRVRRFEAGLLAEAEREAEHVQAGLRRLAHPGAEARLPLVEAAGARLQELLLGPAAAHLGSGPVVVVPPGRLHRVPWALLPALRERVLSVSPSASSWLRAGDTSPPPGGRQVLVRGPGLSTDGAEVPVLAERYGASRAPEDDRARGPLADARRGSTPGATEEASPGATAGEGRPGTQAGGGRPGTQAGGGRPGARAGGGRPGARAGARAGATAGGGRFRAGDEEGLPGAVDEAGPAPAAGGGDPDGVTGEGAPVPATVRSAPPRTADHHGLPRATAEHGPPGAAGEGAPAPVADGVGPRRGGGGSVRAPAAGHGAVPGVSGYGALPPDGTPVPTVLEGDAARVPRVLRELDGAALAHIAAHGTFRADSPLFSSLRMADGPLIVHDFERLDRSPYRIILSCCDTARFASVGADELLGLVTALLPLGTAGVVACSAPVNDEAVVPLMLGLHKGLDAGLSLAEALRDARAALPGDAVHRATGWAFSAFGAA</sequence>